<dbReference type="Proteomes" id="UP000823775">
    <property type="component" value="Unassembled WGS sequence"/>
</dbReference>
<dbReference type="EMBL" id="JACEIK010001705">
    <property type="protein sequence ID" value="MCD7471624.1"/>
    <property type="molecule type" value="Genomic_DNA"/>
</dbReference>
<comment type="caution">
    <text evidence="1">The sequence shown here is derived from an EMBL/GenBank/DDBJ whole genome shotgun (WGS) entry which is preliminary data.</text>
</comment>
<sequence>MSKNHELEQTKREIELDGVFPANNGRKEWWTGKPEPMGKNYEAERGMGCWVVLWWRGRSEGDGEQVQHRRCGCWWWSVEGRRGKGATPREEGK</sequence>
<evidence type="ECO:0000313" key="2">
    <source>
        <dbReference type="Proteomes" id="UP000823775"/>
    </source>
</evidence>
<accession>A0ABS8TM88</accession>
<gene>
    <name evidence="1" type="ORF">HAX54_012207</name>
</gene>
<keyword evidence="2" id="KW-1185">Reference proteome</keyword>
<organism evidence="1 2">
    <name type="scientific">Datura stramonium</name>
    <name type="common">Jimsonweed</name>
    <name type="synonym">Common thornapple</name>
    <dbReference type="NCBI Taxonomy" id="4076"/>
    <lineage>
        <taxon>Eukaryota</taxon>
        <taxon>Viridiplantae</taxon>
        <taxon>Streptophyta</taxon>
        <taxon>Embryophyta</taxon>
        <taxon>Tracheophyta</taxon>
        <taxon>Spermatophyta</taxon>
        <taxon>Magnoliopsida</taxon>
        <taxon>eudicotyledons</taxon>
        <taxon>Gunneridae</taxon>
        <taxon>Pentapetalae</taxon>
        <taxon>asterids</taxon>
        <taxon>lamiids</taxon>
        <taxon>Solanales</taxon>
        <taxon>Solanaceae</taxon>
        <taxon>Solanoideae</taxon>
        <taxon>Datureae</taxon>
        <taxon>Datura</taxon>
    </lineage>
</organism>
<protein>
    <submittedName>
        <fullName evidence="1">Uncharacterized protein</fullName>
    </submittedName>
</protein>
<evidence type="ECO:0000313" key="1">
    <source>
        <dbReference type="EMBL" id="MCD7471624.1"/>
    </source>
</evidence>
<reference evidence="1 2" key="1">
    <citation type="journal article" date="2021" name="BMC Genomics">
        <title>Datura genome reveals duplications of psychoactive alkaloid biosynthetic genes and high mutation rate following tissue culture.</title>
        <authorList>
            <person name="Rajewski A."/>
            <person name="Carter-House D."/>
            <person name="Stajich J."/>
            <person name="Litt A."/>
        </authorList>
    </citation>
    <scope>NUCLEOTIDE SEQUENCE [LARGE SCALE GENOMIC DNA]</scope>
    <source>
        <strain evidence="1">AR-01</strain>
    </source>
</reference>
<proteinExistence type="predicted"/>
<name>A0ABS8TM88_DATST</name>